<protein>
    <submittedName>
        <fullName evidence="4">PEP-CTERM sorting domain-containing protein</fullName>
    </submittedName>
</protein>
<feature type="domain" description="Ice-binding protein C-terminal" evidence="3">
    <location>
        <begin position="300"/>
        <end position="324"/>
    </location>
</feature>
<organism evidence="4 5">
    <name type="scientific">Pseudoduganella rivuli</name>
    <dbReference type="NCBI Taxonomy" id="2666085"/>
    <lineage>
        <taxon>Bacteria</taxon>
        <taxon>Pseudomonadati</taxon>
        <taxon>Pseudomonadota</taxon>
        <taxon>Betaproteobacteria</taxon>
        <taxon>Burkholderiales</taxon>
        <taxon>Oxalobacteraceae</taxon>
        <taxon>Telluria group</taxon>
        <taxon>Pseudoduganella</taxon>
    </lineage>
</organism>
<keyword evidence="2" id="KW-0732">Signal</keyword>
<dbReference type="EMBL" id="WKJJ01000018">
    <property type="protein sequence ID" value="MRV75177.1"/>
    <property type="molecule type" value="Genomic_DNA"/>
</dbReference>
<evidence type="ECO:0000313" key="5">
    <source>
        <dbReference type="Proteomes" id="UP000446768"/>
    </source>
</evidence>
<feature type="region of interest" description="Disordered" evidence="1">
    <location>
        <begin position="1"/>
        <end position="20"/>
    </location>
</feature>
<keyword evidence="5" id="KW-1185">Reference proteome</keyword>
<accession>A0A7X2IS98</accession>
<comment type="caution">
    <text evidence="4">The sequence shown here is derived from an EMBL/GenBank/DDBJ whole genome shotgun (WGS) entry which is preliminary data.</text>
</comment>
<dbReference type="AlphaFoldDB" id="A0A7X2IS98"/>
<name>A0A7X2IS98_9BURK</name>
<sequence>MDTAVQGSPQSHAANPRKEQHVMNTTKILLAAATALAVSGPASASTFASAILDITDFKLLHSSGADYSVANFSTLAGINDAHATASLNGAFANDADSRSILAPIPPNVAQQCLGACMPIAADTFTPIAGVPPVTTTYGHADQKLTGAAIMIGATPAGAHASTRADASTAVNAVASGNSDVGTSTTFRFVMGTSDTMTVSFMGNPYTRALVTPGSGPVSNANARLSWSINILNVTTGATELAYAPNELNAGSIRSATHAAPADLIYAPGASLFSATTGMLMAGNEYQITIQHNSLANTLQAVPEPASLAILATGLLGMGFLGRRRRG</sequence>
<gene>
    <name evidence="4" type="ORF">GJ700_26020</name>
</gene>
<feature type="chain" id="PRO_5031532403" evidence="2">
    <location>
        <begin position="45"/>
        <end position="326"/>
    </location>
</feature>
<evidence type="ECO:0000259" key="3">
    <source>
        <dbReference type="Pfam" id="PF07589"/>
    </source>
</evidence>
<dbReference type="Proteomes" id="UP000446768">
    <property type="component" value="Unassembled WGS sequence"/>
</dbReference>
<evidence type="ECO:0000256" key="1">
    <source>
        <dbReference type="SAM" id="MobiDB-lite"/>
    </source>
</evidence>
<dbReference type="NCBIfam" id="NF041538">
    <property type="entry name" value="PEP_EDSA_1"/>
    <property type="match status" value="1"/>
</dbReference>
<evidence type="ECO:0000256" key="2">
    <source>
        <dbReference type="SAM" id="SignalP"/>
    </source>
</evidence>
<evidence type="ECO:0000313" key="4">
    <source>
        <dbReference type="EMBL" id="MRV75177.1"/>
    </source>
</evidence>
<feature type="signal peptide" evidence="2">
    <location>
        <begin position="1"/>
        <end position="44"/>
    </location>
</feature>
<dbReference type="NCBIfam" id="TIGR02595">
    <property type="entry name" value="PEP_CTERM"/>
    <property type="match status" value="1"/>
</dbReference>
<proteinExistence type="predicted"/>
<reference evidence="4 5" key="1">
    <citation type="submission" date="2019-11" db="EMBL/GenBank/DDBJ databases">
        <title>Novel species isolated from a subtropical stream in China.</title>
        <authorList>
            <person name="Lu H."/>
        </authorList>
    </citation>
    <scope>NUCLEOTIDE SEQUENCE [LARGE SCALE GENOMIC DNA]</scope>
    <source>
        <strain evidence="4 5">FT92W</strain>
    </source>
</reference>
<dbReference type="InterPro" id="IPR048213">
    <property type="entry name" value="EDSA_1-like"/>
</dbReference>
<dbReference type="Pfam" id="PF07589">
    <property type="entry name" value="PEP-CTERM"/>
    <property type="match status" value="1"/>
</dbReference>
<dbReference type="InterPro" id="IPR013424">
    <property type="entry name" value="Ice-binding_C"/>
</dbReference>
<feature type="compositionally biased region" description="Polar residues" evidence="1">
    <location>
        <begin position="1"/>
        <end position="13"/>
    </location>
</feature>